<evidence type="ECO:0000259" key="7">
    <source>
        <dbReference type="SMART" id="SM00563"/>
    </source>
</evidence>
<keyword evidence="6" id="KW-1133">Transmembrane helix</keyword>
<dbReference type="GO" id="GO:0003841">
    <property type="term" value="F:1-acylglycerol-3-phosphate O-acyltransferase activity"/>
    <property type="evidence" value="ECO:0007669"/>
    <property type="project" value="TreeGrafter"/>
</dbReference>
<keyword evidence="6" id="KW-0472">Membrane</keyword>
<accession>A0A3B1C9V5</accession>
<dbReference type="Pfam" id="PF01553">
    <property type="entry name" value="Acyltransferase"/>
    <property type="match status" value="1"/>
</dbReference>
<organism evidence="8">
    <name type="scientific">hydrothermal vent metagenome</name>
    <dbReference type="NCBI Taxonomy" id="652676"/>
    <lineage>
        <taxon>unclassified sequences</taxon>
        <taxon>metagenomes</taxon>
        <taxon>ecological metagenomes</taxon>
    </lineage>
</organism>
<sequence>MGYLLVFVRVVAVGVVYLGFAVIGGVLKTAGFIAKKRRHHLIAWFTGLWARSSCFLLNIQLEIEGVAKIKQGSLIVANHIGAPDIFVLGKCFPGFFVSKADITEWPLFGLLARLGEVILAQRDQRHQVKEIIAEMSSRLKEDCSVILFPEGQATDGREVRVFKTSTFAAAIQAECDVVPVTLIYHDGNRPSIACWHEVTFLEHILRLLKNRRLGVTVFVHPVLRGETERRELASKSFTLISATHAREETQRQSAIHSHQWV</sequence>
<keyword evidence="2" id="KW-0444">Lipid biosynthesis</keyword>
<name>A0A3B1C9V5_9ZZZZ</name>
<evidence type="ECO:0000256" key="4">
    <source>
        <dbReference type="ARBA" id="ARBA00023098"/>
    </source>
</evidence>
<keyword evidence="5" id="KW-0012">Acyltransferase</keyword>
<dbReference type="SUPFAM" id="SSF69593">
    <property type="entry name" value="Glycerol-3-phosphate (1)-acyltransferase"/>
    <property type="match status" value="1"/>
</dbReference>
<evidence type="ECO:0000313" key="8">
    <source>
        <dbReference type="EMBL" id="VAX26989.1"/>
    </source>
</evidence>
<dbReference type="InterPro" id="IPR002123">
    <property type="entry name" value="Plipid/glycerol_acylTrfase"/>
</dbReference>
<keyword evidence="3" id="KW-0808">Transferase</keyword>
<dbReference type="PANTHER" id="PTHR10434">
    <property type="entry name" value="1-ACYL-SN-GLYCEROL-3-PHOSPHATE ACYLTRANSFERASE"/>
    <property type="match status" value="1"/>
</dbReference>
<proteinExistence type="predicted"/>
<comment type="pathway">
    <text evidence="1">Lipid metabolism.</text>
</comment>
<dbReference type="EMBL" id="UOGG01000012">
    <property type="protein sequence ID" value="VAX26989.1"/>
    <property type="molecule type" value="Genomic_DNA"/>
</dbReference>
<keyword evidence="4" id="KW-0443">Lipid metabolism</keyword>
<dbReference type="PANTHER" id="PTHR10434:SF64">
    <property type="entry name" value="1-ACYL-SN-GLYCEROL-3-PHOSPHATE ACYLTRANSFERASE-RELATED"/>
    <property type="match status" value="1"/>
</dbReference>
<evidence type="ECO:0000256" key="3">
    <source>
        <dbReference type="ARBA" id="ARBA00022679"/>
    </source>
</evidence>
<dbReference type="CDD" id="cd07989">
    <property type="entry name" value="LPLAT_AGPAT-like"/>
    <property type="match status" value="1"/>
</dbReference>
<dbReference type="GO" id="GO:0006654">
    <property type="term" value="P:phosphatidic acid biosynthetic process"/>
    <property type="evidence" value="ECO:0007669"/>
    <property type="project" value="TreeGrafter"/>
</dbReference>
<dbReference type="SMART" id="SM00563">
    <property type="entry name" value="PlsC"/>
    <property type="match status" value="1"/>
</dbReference>
<evidence type="ECO:0000256" key="2">
    <source>
        <dbReference type="ARBA" id="ARBA00022516"/>
    </source>
</evidence>
<gene>
    <name evidence="8" type="ORF">MNBD_NITROSPINAE05-820</name>
</gene>
<reference evidence="8" key="1">
    <citation type="submission" date="2018-06" db="EMBL/GenBank/DDBJ databases">
        <authorList>
            <person name="Zhirakovskaya E."/>
        </authorList>
    </citation>
    <scope>NUCLEOTIDE SEQUENCE</scope>
</reference>
<feature type="transmembrane region" description="Helical" evidence="6">
    <location>
        <begin position="6"/>
        <end position="27"/>
    </location>
</feature>
<evidence type="ECO:0000256" key="6">
    <source>
        <dbReference type="SAM" id="Phobius"/>
    </source>
</evidence>
<evidence type="ECO:0000256" key="1">
    <source>
        <dbReference type="ARBA" id="ARBA00005189"/>
    </source>
</evidence>
<feature type="domain" description="Phospholipid/glycerol acyltransferase" evidence="7">
    <location>
        <begin position="73"/>
        <end position="185"/>
    </location>
</feature>
<dbReference type="AlphaFoldDB" id="A0A3B1C9V5"/>
<protein>
    <recommendedName>
        <fullName evidence="7">Phospholipid/glycerol acyltransferase domain-containing protein</fullName>
    </recommendedName>
</protein>
<keyword evidence="6" id="KW-0812">Transmembrane</keyword>
<evidence type="ECO:0000256" key="5">
    <source>
        <dbReference type="ARBA" id="ARBA00023315"/>
    </source>
</evidence>